<evidence type="ECO:0000256" key="2">
    <source>
        <dbReference type="ARBA" id="ARBA00007626"/>
    </source>
</evidence>
<comment type="subcellular location">
    <subcellularLocation>
        <location evidence="1">Membrane</location>
        <topology evidence="1">Multi-pass membrane protein</topology>
    </subcellularLocation>
</comment>
<feature type="transmembrane region" description="Helical" evidence="8">
    <location>
        <begin position="82"/>
        <end position="99"/>
    </location>
</feature>
<dbReference type="FunFam" id="1.25.40.10:FF:000558">
    <property type="entry name" value="Pentatricopeptide repeat-containing protein At5g39710"/>
    <property type="match status" value="1"/>
</dbReference>
<dbReference type="PROSITE" id="PS51375">
    <property type="entry name" value="PPR"/>
    <property type="match status" value="10"/>
</dbReference>
<evidence type="ECO:0000256" key="6">
    <source>
        <dbReference type="ARBA" id="ARBA00023136"/>
    </source>
</evidence>
<evidence type="ECO:0000256" key="8">
    <source>
        <dbReference type="SAM" id="Phobius"/>
    </source>
</evidence>
<feature type="repeat" description="PPR" evidence="7">
    <location>
        <begin position="623"/>
        <end position="657"/>
    </location>
</feature>
<evidence type="ECO:0000313" key="11">
    <source>
        <dbReference type="Proteomes" id="UP001141552"/>
    </source>
</evidence>
<comment type="similarity">
    <text evidence="2">Belongs to the PPR family. P subfamily.</text>
</comment>
<dbReference type="GO" id="GO:0016020">
    <property type="term" value="C:membrane"/>
    <property type="evidence" value="ECO:0007669"/>
    <property type="project" value="UniProtKB-SubCell"/>
</dbReference>
<dbReference type="GO" id="GO:0015297">
    <property type="term" value="F:antiporter activity"/>
    <property type="evidence" value="ECO:0007669"/>
    <property type="project" value="InterPro"/>
</dbReference>
<feature type="repeat" description="PPR" evidence="7">
    <location>
        <begin position="518"/>
        <end position="552"/>
    </location>
</feature>
<dbReference type="Proteomes" id="UP001141552">
    <property type="component" value="Unassembled WGS sequence"/>
</dbReference>
<dbReference type="Pfam" id="PF13041">
    <property type="entry name" value="PPR_2"/>
    <property type="match status" value="5"/>
</dbReference>
<sequence>MNLTLSPTPASQLKVSSTSLSTSTIIALCVFFTLLCACIIIGHLLEENRWANESITALLLTLEINACAAIGAILSATDSVCTLQVGLLSAYIIKTLCFGRHSTDREVALMMLMAYLSYMLAELLNLSGILTVFFCGIVMSHYTWHNVTESSRITTKRYSMPLKLCNFPGKSQLFPGTKQSYRKYTTSHFPSIPIIADLISKQHWSELKTHLQNTTPNALLQQLLTSGVDPDLTLRYFTWSQKDRTLSPHQYPLELTFRVLRSLAHAKKYSKIRSFLDKFVKSGSFSSVSAVLNAVMVSGDSFCVGCILADMVVWAYVKNEKTRLGFEAFKRAGDYGFKLSALSCNPLLVALVKEGEVGDMEFVYKEMIRRRVQCNVMSFNAVINGLCKVGKLNKASDIVEDMKALGVSPNVVTYNTLIDGNCKMSRVGKMYKADALLKEMVAKGIHPNEVTFNILIDGFCKDDNVSAALKVFEEMKRQGLKPNVITYNTLINGLCCDGKVKEAIDLKDEMFGQGVVGNVVTYNSLMKGLCKKKLVDEAFDLFNVMPKQEVAPNVITYNTLIDAYCKDDRIEDAFQLRGSMLDNGVYPNVSTYNCLIAGLCQKGDVELVRNLLNEMVGEDLRADVVTYNILIDSFCSKRESRKAARFVDEMLRNGLDPSHVTYNTLMDGYCNEGNLRAALNLRMRMEKNGKRPNIVTYNVLIKGLCKKGKLKDANELLNELLEKGLVPNETTYEIIKEEMSVVWRQNPPVEPCYKKQQIGGLICS</sequence>
<feature type="repeat" description="PPR" evidence="7">
    <location>
        <begin position="483"/>
        <end position="517"/>
    </location>
</feature>
<feature type="domain" description="Cation/H+ exchanger transmembrane" evidence="9">
    <location>
        <begin position="81"/>
        <end position="149"/>
    </location>
</feature>
<dbReference type="PANTHER" id="PTHR45613:SF207">
    <property type="entry name" value="OS08G0300700 PROTEIN"/>
    <property type="match status" value="1"/>
</dbReference>
<dbReference type="EMBL" id="JAKUCV010000855">
    <property type="protein sequence ID" value="KAJ4848632.1"/>
    <property type="molecule type" value="Genomic_DNA"/>
</dbReference>
<comment type="caution">
    <text evidence="10">The sequence shown here is derived from an EMBL/GenBank/DDBJ whole genome shotgun (WGS) entry which is preliminary data.</text>
</comment>
<feature type="transmembrane region" description="Helical" evidence="8">
    <location>
        <begin position="57"/>
        <end position="76"/>
    </location>
</feature>
<feature type="repeat" description="PPR" evidence="7">
    <location>
        <begin position="410"/>
        <end position="447"/>
    </location>
</feature>
<keyword evidence="4" id="KW-0677">Repeat</keyword>
<evidence type="ECO:0000256" key="1">
    <source>
        <dbReference type="ARBA" id="ARBA00004141"/>
    </source>
</evidence>
<dbReference type="NCBIfam" id="TIGR00756">
    <property type="entry name" value="PPR"/>
    <property type="match status" value="11"/>
</dbReference>
<feature type="repeat" description="PPR" evidence="7">
    <location>
        <begin position="553"/>
        <end position="587"/>
    </location>
</feature>
<dbReference type="GO" id="GO:1902600">
    <property type="term" value="P:proton transmembrane transport"/>
    <property type="evidence" value="ECO:0007669"/>
    <property type="project" value="InterPro"/>
</dbReference>
<evidence type="ECO:0000256" key="4">
    <source>
        <dbReference type="ARBA" id="ARBA00022737"/>
    </source>
</evidence>
<dbReference type="Pfam" id="PF01535">
    <property type="entry name" value="PPR"/>
    <property type="match status" value="1"/>
</dbReference>
<dbReference type="InterPro" id="IPR011990">
    <property type="entry name" value="TPR-like_helical_dom_sf"/>
</dbReference>
<dbReference type="Gene3D" id="1.25.40.10">
    <property type="entry name" value="Tetratricopeptide repeat domain"/>
    <property type="match status" value="4"/>
</dbReference>
<feature type="repeat" description="PPR" evidence="7">
    <location>
        <begin position="693"/>
        <end position="727"/>
    </location>
</feature>
<evidence type="ECO:0000256" key="5">
    <source>
        <dbReference type="ARBA" id="ARBA00022989"/>
    </source>
</evidence>
<feature type="repeat" description="PPR" evidence="7">
    <location>
        <begin position="375"/>
        <end position="409"/>
    </location>
</feature>
<dbReference type="InterPro" id="IPR006153">
    <property type="entry name" value="Cation/H_exchanger_TM"/>
</dbReference>
<keyword evidence="3 8" id="KW-0812">Transmembrane</keyword>
<dbReference type="OrthoDB" id="185373at2759"/>
<gene>
    <name evidence="10" type="ORF">Tsubulata_036280</name>
</gene>
<reference evidence="10" key="2">
    <citation type="journal article" date="2023" name="Plants (Basel)">
        <title>Annotation of the Turnera subulata (Passifloraceae) Draft Genome Reveals the S-Locus Evolved after the Divergence of Turneroideae from Passifloroideae in a Stepwise Manner.</title>
        <authorList>
            <person name="Henning P.M."/>
            <person name="Roalson E.H."/>
            <person name="Mir W."/>
            <person name="McCubbin A.G."/>
            <person name="Shore J.S."/>
        </authorList>
    </citation>
    <scope>NUCLEOTIDE SEQUENCE</scope>
    <source>
        <strain evidence="10">F60SS</strain>
    </source>
</reference>
<feature type="transmembrane region" description="Helical" evidence="8">
    <location>
        <begin position="20"/>
        <end position="45"/>
    </location>
</feature>
<name>A0A9Q0GH14_9ROSI</name>
<organism evidence="10 11">
    <name type="scientific">Turnera subulata</name>
    <dbReference type="NCBI Taxonomy" id="218843"/>
    <lineage>
        <taxon>Eukaryota</taxon>
        <taxon>Viridiplantae</taxon>
        <taxon>Streptophyta</taxon>
        <taxon>Embryophyta</taxon>
        <taxon>Tracheophyta</taxon>
        <taxon>Spermatophyta</taxon>
        <taxon>Magnoliopsida</taxon>
        <taxon>eudicotyledons</taxon>
        <taxon>Gunneridae</taxon>
        <taxon>Pentapetalae</taxon>
        <taxon>rosids</taxon>
        <taxon>fabids</taxon>
        <taxon>Malpighiales</taxon>
        <taxon>Passifloraceae</taxon>
        <taxon>Turnera</taxon>
    </lineage>
</organism>
<evidence type="ECO:0000256" key="3">
    <source>
        <dbReference type="ARBA" id="ARBA00022692"/>
    </source>
</evidence>
<feature type="repeat" description="PPR" evidence="7">
    <location>
        <begin position="588"/>
        <end position="622"/>
    </location>
</feature>
<dbReference type="AlphaFoldDB" id="A0A9Q0GH14"/>
<proteinExistence type="inferred from homology"/>
<dbReference type="InterPro" id="IPR002885">
    <property type="entry name" value="PPR_rpt"/>
</dbReference>
<keyword evidence="6 8" id="KW-0472">Membrane</keyword>
<protein>
    <recommendedName>
        <fullName evidence="9">Cation/H+ exchanger transmembrane domain-containing protein</fullName>
    </recommendedName>
</protein>
<reference evidence="10" key="1">
    <citation type="submission" date="2022-02" db="EMBL/GenBank/DDBJ databases">
        <authorList>
            <person name="Henning P.M."/>
            <person name="McCubbin A.G."/>
            <person name="Shore J.S."/>
        </authorList>
    </citation>
    <scope>NUCLEOTIDE SEQUENCE</scope>
    <source>
        <strain evidence="10">F60SS</strain>
        <tissue evidence="10">Leaves</tissue>
    </source>
</reference>
<dbReference type="PANTHER" id="PTHR45613">
    <property type="entry name" value="PENTATRICOPEPTIDE REPEAT-CONTAINING PROTEIN"/>
    <property type="match status" value="1"/>
</dbReference>
<feature type="repeat" description="PPR" evidence="7">
    <location>
        <begin position="448"/>
        <end position="482"/>
    </location>
</feature>
<evidence type="ECO:0000313" key="10">
    <source>
        <dbReference type="EMBL" id="KAJ4848632.1"/>
    </source>
</evidence>
<dbReference type="Pfam" id="PF00999">
    <property type="entry name" value="Na_H_Exchanger"/>
    <property type="match status" value="1"/>
</dbReference>
<evidence type="ECO:0000256" key="7">
    <source>
        <dbReference type="PROSITE-ProRule" id="PRU00708"/>
    </source>
</evidence>
<keyword evidence="5 8" id="KW-1133">Transmembrane helix</keyword>
<feature type="repeat" description="PPR" evidence="7">
    <location>
        <begin position="658"/>
        <end position="692"/>
    </location>
</feature>
<evidence type="ECO:0000259" key="9">
    <source>
        <dbReference type="Pfam" id="PF00999"/>
    </source>
</evidence>
<keyword evidence="11" id="KW-1185">Reference proteome</keyword>
<feature type="transmembrane region" description="Helical" evidence="8">
    <location>
        <begin position="120"/>
        <end position="144"/>
    </location>
</feature>
<accession>A0A9Q0GH14</accession>